<dbReference type="Proteomes" id="UP000254437">
    <property type="component" value="Unassembled WGS sequence"/>
</dbReference>
<name>A0A378TST3_MORLA</name>
<keyword evidence="1" id="KW-0812">Transmembrane</keyword>
<gene>
    <name evidence="2" type="ORF">NCTC10359_01789</name>
</gene>
<sequence length="108" mass="13396">MAWFSVYIVYYFQAQKIMKEVNLNNFDDRCYGMSTLEFRWSEKIKKEHLFFSCHLTFYGSNFYSLVFFYSPKEKKVVDYLMINNFYQEDIFDADYMKLCFTWKDKKMN</sequence>
<dbReference type="AlphaFoldDB" id="A0A378TST3"/>
<organism evidence="2 3">
    <name type="scientific">Moraxella lacunata</name>
    <dbReference type="NCBI Taxonomy" id="477"/>
    <lineage>
        <taxon>Bacteria</taxon>
        <taxon>Pseudomonadati</taxon>
        <taxon>Pseudomonadota</taxon>
        <taxon>Gammaproteobacteria</taxon>
        <taxon>Moraxellales</taxon>
        <taxon>Moraxellaceae</taxon>
        <taxon>Moraxella</taxon>
    </lineage>
</organism>
<feature type="transmembrane region" description="Helical" evidence="1">
    <location>
        <begin position="49"/>
        <end position="70"/>
    </location>
</feature>
<reference evidence="2 3" key="1">
    <citation type="submission" date="2018-06" db="EMBL/GenBank/DDBJ databases">
        <authorList>
            <consortium name="Pathogen Informatics"/>
            <person name="Doyle S."/>
        </authorList>
    </citation>
    <scope>NUCLEOTIDE SEQUENCE [LARGE SCALE GENOMIC DNA]</scope>
    <source>
        <strain evidence="2 3">NCTC10359</strain>
    </source>
</reference>
<evidence type="ECO:0000256" key="1">
    <source>
        <dbReference type="SAM" id="Phobius"/>
    </source>
</evidence>
<keyword evidence="1" id="KW-1133">Transmembrane helix</keyword>
<protein>
    <submittedName>
        <fullName evidence="2">Uncharacterized protein</fullName>
    </submittedName>
</protein>
<keyword evidence="1" id="KW-0472">Membrane</keyword>
<accession>A0A378TST3</accession>
<evidence type="ECO:0000313" key="2">
    <source>
        <dbReference type="EMBL" id="STZ63364.1"/>
    </source>
</evidence>
<proteinExistence type="predicted"/>
<evidence type="ECO:0000313" key="3">
    <source>
        <dbReference type="Proteomes" id="UP000254437"/>
    </source>
</evidence>
<dbReference type="EMBL" id="UGQU01000002">
    <property type="protein sequence ID" value="STZ63364.1"/>
    <property type="molecule type" value="Genomic_DNA"/>
</dbReference>